<dbReference type="AlphaFoldDB" id="A0A7E5X497"/>
<dbReference type="SUPFAM" id="SSF57667">
    <property type="entry name" value="beta-beta-alpha zinc fingers"/>
    <property type="match status" value="7"/>
</dbReference>
<evidence type="ECO:0000313" key="8">
    <source>
        <dbReference type="Proteomes" id="UP000322000"/>
    </source>
</evidence>
<dbReference type="RefSeq" id="XP_026748038.1">
    <property type="nucleotide sequence ID" value="XM_026892237.1"/>
</dbReference>
<dbReference type="GeneID" id="113509004"/>
<feature type="domain" description="C2H2-type" evidence="7">
    <location>
        <begin position="937"/>
        <end position="965"/>
    </location>
</feature>
<dbReference type="GO" id="GO:0000977">
    <property type="term" value="F:RNA polymerase II transcription regulatory region sequence-specific DNA binding"/>
    <property type="evidence" value="ECO:0007669"/>
    <property type="project" value="TreeGrafter"/>
</dbReference>
<dbReference type="RefSeq" id="XP_026748039.1">
    <property type="nucleotide sequence ID" value="XM_026892238.1"/>
</dbReference>
<proteinExistence type="predicted"/>
<feature type="domain" description="C2H2-type" evidence="7">
    <location>
        <begin position="843"/>
        <end position="870"/>
    </location>
</feature>
<dbReference type="Pfam" id="PF12874">
    <property type="entry name" value="zf-met"/>
    <property type="match status" value="1"/>
</dbReference>
<dbReference type="PANTHER" id="PTHR24409:SF295">
    <property type="entry name" value="AZ2-RELATED"/>
    <property type="match status" value="1"/>
</dbReference>
<dbReference type="FunFam" id="3.30.160.60:FF:000065">
    <property type="entry name" value="B-cell CLL/lymphoma 6, member B"/>
    <property type="match status" value="1"/>
</dbReference>
<dbReference type="Pfam" id="PF00096">
    <property type="entry name" value="zf-C2H2"/>
    <property type="match status" value="5"/>
</dbReference>
<feature type="domain" description="C2H2-type" evidence="7">
    <location>
        <begin position="232"/>
        <end position="260"/>
    </location>
</feature>
<feature type="domain" description="C2H2-type" evidence="7">
    <location>
        <begin position="456"/>
        <end position="484"/>
    </location>
</feature>
<dbReference type="InterPro" id="IPR012934">
    <property type="entry name" value="Znf_AD"/>
</dbReference>
<feature type="compositionally biased region" description="Basic residues" evidence="6">
    <location>
        <begin position="175"/>
        <end position="184"/>
    </location>
</feature>
<evidence type="ECO:0000256" key="3">
    <source>
        <dbReference type="ARBA" id="ARBA00022771"/>
    </source>
</evidence>
<dbReference type="OrthoDB" id="4748970at2759"/>
<dbReference type="GO" id="GO:0008270">
    <property type="term" value="F:zinc ion binding"/>
    <property type="evidence" value="ECO:0007669"/>
    <property type="project" value="UniProtKB-KW"/>
</dbReference>
<evidence type="ECO:0000259" key="7">
    <source>
        <dbReference type="PROSITE" id="PS50157"/>
    </source>
</evidence>
<feature type="domain" description="C2H2-type" evidence="7">
    <location>
        <begin position="365"/>
        <end position="393"/>
    </location>
</feature>
<feature type="domain" description="C2H2-type" evidence="7">
    <location>
        <begin position="339"/>
        <end position="367"/>
    </location>
</feature>
<feature type="domain" description="C2H2-type" evidence="7">
    <location>
        <begin position="814"/>
        <end position="842"/>
    </location>
</feature>
<evidence type="ECO:0000256" key="2">
    <source>
        <dbReference type="ARBA" id="ARBA00022737"/>
    </source>
</evidence>
<dbReference type="InterPro" id="IPR013087">
    <property type="entry name" value="Znf_C2H2_type"/>
</dbReference>
<dbReference type="InterPro" id="IPR036236">
    <property type="entry name" value="Znf_C2H2_sf"/>
</dbReference>
<dbReference type="PROSITE" id="PS00028">
    <property type="entry name" value="ZINC_FINGER_C2H2_1"/>
    <property type="match status" value="12"/>
</dbReference>
<feature type="domain" description="C2H2-type" evidence="7">
    <location>
        <begin position="427"/>
        <end position="455"/>
    </location>
</feature>
<evidence type="ECO:0000313" key="9">
    <source>
        <dbReference type="RefSeq" id="XP_026748038.1"/>
    </source>
</evidence>
<dbReference type="KEGG" id="tnl:113509004"/>
<feature type="domain" description="C2H2-type" evidence="7">
    <location>
        <begin position="967"/>
        <end position="994"/>
    </location>
</feature>
<feature type="compositionally biased region" description="Basic and acidic residues" evidence="6">
    <location>
        <begin position="163"/>
        <end position="174"/>
    </location>
</feature>
<organism evidence="8 9">
    <name type="scientific">Trichoplusia ni</name>
    <name type="common">Cabbage looper</name>
    <dbReference type="NCBI Taxonomy" id="7111"/>
    <lineage>
        <taxon>Eukaryota</taxon>
        <taxon>Metazoa</taxon>
        <taxon>Ecdysozoa</taxon>
        <taxon>Arthropoda</taxon>
        <taxon>Hexapoda</taxon>
        <taxon>Insecta</taxon>
        <taxon>Pterygota</taxon>
        <taxon>Neoptera</taxon>
        <taxon>Endopterygota</taxon>
        <taxon>Lepidoptera</taxon>
        <taxon>Glossata</taxon>
        <taxon>Ditrysia</taxon>
        <taxon>Noctuoidea</taxon>
        <taxon>Noctuidae</taxon>
        <taxon>Plusiinae</taxon>
        <taxon>Trichoplusia</taxon>
    </lineage>
</organism>
<dbReference type="Gene3D" id="3.30.160.60">
    <property type="entry name" value="Classic Zinc Finger"/>
    <property type="match status" value="9"/>
</dbReference>
<dbReference type="PROSITE" id="PS50157">
    <property type="entry name" value="ZINC_FINGER_C2H2_2"/>
    <property type="match status" value="12"/>
</dbReference>
<dbReference type="PANTHER" id="PTHR24409">
    <property type="entry name" value="ZINC FINGER PROTEIN 142"/>
    <property type="match status" value="1"/>
</dbReference>
<dbReference type="GO" id="GO:0005634">
    <property type="term" value="C:nucleus"/>
    <property type="evidence" value="ECO:0007669"/>
    <property type="project" value="InterPro"/>
</dbReference>
<evidence type="ECO:0000313" key="10">
    <source>
        <dbReference type="RefSeq" id="XP_026748039.1"/>
    </source>
</evidence>
<evidence type="ECO:0000256" key="5">
    <source>
        <dbReference type="PROSITE-ProRule" id="PRU00042"/>
    </source>
</evidence>
<keyword evidence="1" id="KW-0479">Metal-binding</keyword>
<keyword evidence="3 5" id="KW-0863">Zinc-finger</keyword>
<protein>
    <submittedName>
        <fullName evidence="9 10">Zinc finger protein 62 homolog</fullName>
    </submittedName>
</protein>
<evidence type="ECO:0000256" key="1">
    <source>
        <dbReference type="ARBA" id="ARBA00022723"/>
    </source>
</evidence>
<name>A0A7E5X497_TRINI</name>
<dbReference type="Pfam" id="PF13894">
    <property type="entry name" value="zf-C2H2_4"/>
    <property type="match status" value="1"/>
</dbReference>
<keyword evidence="4" id="KW-0862">Zinc</keyword>
<dbReference type="SMART" id="SM00355">
    <property type="entry name" value="ZnF_C2H2"/>
    <property type="match status" value="20"/>
</dbReference>
<reference evidence="9 10" key="1">
    <citation type="submission" date="2025-04" db="UniProtKB">
        <authorList>
            <consortium name="RefSeq"/>
        </authorList>
    </citation>
    <scope>IDENTIFICATION</scope>
</reference>
<dbReference type="Proteomes" id="UP000322000">
    <property type="component" value="Chromosome 3"/>
</dbReference>
<keyword evidence="8" id="KW-1185">Reference proteome</keyword>
<accession>A0A7E5X497</accession>
<feature type="domain" description="C2H2-type" evidence="7">
    <location>
        <begin position="261"/>
        <end position="288"/>
    </location>
</feature>
<sequence>MKEIKTLNLKMMDDTELKHEFINDGQCFVCLSVGRKLFNLGEYIDVFKKITADLEYQNHLPLEEVQICWECYAFLRRLNQFLLKVNKAYELFALGQNYIHGSQSNLTTIILNESYPQTLYLADVVMATDVNSAVKNDGFDDLTDDLNTGDLFIDEIKIEDGKKDENKEMSDPKKPRNNRWAKQRALQNKKPKFKIITEYTKDSFKNIEIDEKELRLYLERERKSEQYISKQFKCETCVIAFENEDLMKQHENMLHDQSKPYPCDICNSRYLKKRHLAVHIRNHYKKYLCTVCDYATCDKSQRQSHYKKHKRVFQCIKCKLKFSCRKEFFQHHKDWHELFICDHCGISFKMRYCIKDHMRKQHSPHKCEPCNRTFTRYNGLWLHNKLTHAAPNPRYCVECDTHYPDRHRYQWHLANSARHRKRRGSRIPCPGCDKIFSKNIYMKDHYNLVHLKNYKYRCEECNKNFIRNADLVKHKRRIHEGIKPPKNKICYVCGKGFSLFKLNSINLLICWECKALLDKSLAFREQVQDSYRILQTYTNENLHECLLSEVTRPPRLKIHVSDSVDIAPADGSAGSGFEEVPVICVKDEVKNEMKDPWDSDKDEDIDHLEDDCPLTDSSDCTKNLDSELQTIISTIKRDKKKKTDVKHKIKRPKKIVKNLKTEKKPKLKDPDQKILTIELTYEELMQEREKESTREVYLKSEYKCESCLIGFNYKKSYQAHVTAKHSLELGEYICPICKTIIASVESFTAHYKRHMRRYECSICQKRTLDMKVMQQHYYSTHEISLKEYKCNLCGKISNSIDTHRYHKDTHKARVQCTECDKTFRHRAGLMNHRLAVHEFHNAFPCTICDKVFRWKTSLKRHLEKHEVKAKSSTAAAYCLMCNVSFSSLCSYQRHMKNSLKHVTQDQLKFICDHCNKRFADKTKLRDHIEEKHLHKTYQCHICLKPSKNRVGLDQHIRNVHKGRPNNKMCHHCGKGFPTKVQLESHIRTHTGERPFICEYCPTTFSQQSNLYKHNRQVHLNIKSKRYPICKRKDEKPPEVTIPDSCEPVDPYRNVSMLYTDRGFVI</sequence>
<dbReference type="SMART" id="SM00868">
    <property type="entry name" value="zf-AD"/>
    <property type="match status" value="2"/>
</dbReference>
<evidence type="ECO:0000256" key="6">
    <source>
        <dbReference type="SAM" id="MobiDB-lite"/>
    </source>
</evidence>
<evidence type="ECO:0000256" key="4">
    <source>
        <dbReference type="ARBA" id="ARBA00022833"/>
    </source>
</evidence>
<dbReference type="GO" id="GO:0000981">
    <property type="term" value="F:DNA-binding transcription factor activity, RNA polymerase II-specific"/>
    <property type="evidence" value="ECO:0007669"/>
    <property type="project" value="TreeGrafter"/>
</dbReference>
<feature type="region of interest" description="Disordered" evidence="6">
    <location>
        <begin position="163"/>
        <end position="184"/>
    </location>
</feature>
<feature type="domain" description="C2H2-type" evidence="7">
    <location>
        <begin position="995"/>
        <end position="1023"/>
    </location>
</feature>
<keyword evidence="2" id="KW-0677">Repeat</keyword>
<feature type="domain" description="C2H2-type" evidence="7">
    <location>
        <begin position="909"/>
        <end position="932"/>
    </location>
</feature>
<gene>
    <name evidence="9 10" type="primary">LOC113509004</name>
</gene>